<name>A0A0A8YZU0_ARUDO</name>
<sequence>MVRNFLTQLTVTHNLAHSIRYPTKELIHPTMHAYHQD</sequence>
<organism evidence="1">
    <name type="scientific">Arundo donax</name>
    <name type="common">Giant reed</name>
    <name type="synonym">Donax arundinaceus</name>
    <dbReference type="NCBI Taxonomy" id="35708"/>
    <lineage>
        <taxon>Eukaryota</taxon>
        <taxon>Viridiplantae</taxon>
        <taxon>Streptophyta</taxon>
        <taxon>Embryophyta</taxon>
        <taxon>Tracheophyta</taxon>
        <taxon>Spermatophyta</taxon>
        <taxon>Magnoliopsida</taxon>
        <taxon>Liliopsida</taxon>
        <taxon>Poales</taxon>
        <taxon>Poaceae</taxon>
        <taxon>PACMAD clade</taxon>
        <taxon>Arundinoideae</taxon>
        <taxon>Arundineae</taxon>
        <taxon>Arundo</taxon>
    </lineage>
</organism>
<dbReference type="AlphaFoldDB" id="A0A0A8YZU0"/>
<reference evidence="1" key="2">
    <citation type="journal article" date="2015" name="Data Brief">
        <title>Shoot transcriptome of the giant reed, Arundo donax.</title>
        <authorList>
            <person name="Barrero R.A."/>
            <person name="Guerrero F.D."/>
            <person name="Moolhuijzen P."/>
            <person name="Goolsby J.A."/>
            <person name="Tidwell J."/>
            <person name="Bellgard S.E."/>
            <person name="Bellgard M.I."/>
        </authorList>
    </citation>
    <scope>NUCLEOTIDE SEQUENCE</scope>
    <source>
        <tissue evidence="1">Shoot tissue taken approximately 20 cm above the soil surface</tissue>
    </source>
</reference>
<dbReference type="EMBL" id="GBRH01267870">
    <property type="protein sequence ID" value="JAD30025.1"/>
    <property type="molecule type" value="Transcribed_RNA"/>
</dbReference>
<proteinExistence type="predicted"/>
<accession>A0A0A8YZU0</accession>
<protein>
    <submittedName>
        <fullName evidence="1">Uncharacterized protein</fullName>
    </submittedName>
</protein>
<evidence type="ECO:0000313" key="1">
    <source>
        <dbReference type="EMBL" id="JAD30025.1"/>
    </source>
</evidence>
<reference evidence="1" key="1">
    <citation type="submission" date="2014-09" db="EMBL/GenBank/DDBJ databases">
        <authorList>
            <person name="Magalhaes I.L.F."/>
            <person name="Oliveira U."/>
            <person name="Santos F.R."/>
            <person name="Vidigal T.H.D.A."/>
            <person name="Brescovit A.D."/>
            <person name="Santos A.J."/>
        </authorList>
    </citation>
    <scope>NUCLEOTIDE SEQUENCE</scope>
    <source>
        <tissue evidence="1">Shoot tissue taken approximately 20 cm above the soil surface</tissue>
    </source>
</reference>